<dbReference type="Pfam" id="PF01522">
    <property type="entry name" value="Polysacc_deac_1"/>
    <property type="match status" value="1"/>
</dbReference>
<keyword evidence="7" id="KW-0119">Carbohydrate metabolism</keyword>
<dbReference type="EMBL" id="PGCJ01001182">
    <property type="protein sequence ID" value="PLW08101.1"/>
    <property type="molecule type" value="Genomic_DNA"/>
</dbReference>
<dbReference type="InterPro" id="IPR002509">
    <property type="entry name" value="NODB_dom"/>
</dbReference>
<feature type="domain" description="NodB homology" evidence="9">
    <location>
        <begin position="48"/>
        <end position="212"/>
    </location>
</feature>
<gene>
    <name evidence="11" type="ORF">PCANC_19288</name>
    <name evidence="10" type="ORF">PCANC_22466</name>
</gene>
<dbReference type="InterPro" id="IPR011330">
    <property type="entry name" value="Glyco_hydro/deAcase_b/a-brl"/>
</dbReference>
<dbReference type="GO" id="GO:0005975">
    <property type="term" value="P:carbohydrate metabolic process"/>
    <property type="evidence" value="ECO:0007669"/>
    <property type="project" value="InterPro"/>
</dbReference>
<dbReference type="Gene3D" id="3.20.20.370">
    <property type="entry name" value="Glycoside hydrolase/deacetylase"/>
    <property type="match status" value="1"/>
</dbReference>
<keyword evidence="4" id="KW-0479">Metal-binding</keyword>
<evidence type="ECO:0000313" key="10">
    <source>
        <dbReference type="EMBL" id="PLW08101.1"/>
    </source>
</evidence>
<dbReference type="PANTHER" id="PTHR46471:SF2">
    <property type="entry name" value="CHITIN DEACETYLASE-RELATED"/>
    <property type="match status" value="1"/>
</dbReference>
<dbReference type="EMBL" id="PGCJ01000262">
    <property type="protein sequence ID" value="PLW35182.1"/>
    <property type="molecule type" value="Genomic_DNA"/>
</dbReference>
<keyword evidence="3" id="KW-0336">GPI-anchor</keyword>
<evidence type="ECO:0000259" key="9">
    <source>
        <dbReference type="PROSITE" id="PS51677"/>
    </source>
</evidence>
<dbReference type="PANTHER" id="PTHR46471">
    <property type="entry name" value="CHITIN DEACETYLASE"/>
    <property type="match status" value="1"/>
</dbReference>
<dbReference type="GO" id="GO:0005886">
    <property type="term" value="C:plasma membrane"/>
    <property type="evidence" value="ECO:0007669"/>
    <property type="project" value="UniProtKB-SubCell"/>
</dbReference>
<accession>A0A2N5S4F0</accession>
<keyword evidence="3" id="KW-0325">Glycoprotein</keyword>
<organism evidence="10 12">
    <name type="scientific">Puccinia coronata f. sp. avenae</name>
    <dbReference type="NCBI Taxonomy" id="200324"/>
    <lineage>
        <taxon>Eukaryota</taxon>
        <taxon>Fungi</taxon>
        <taxon>Dikarya</taxon>
        <taxon>Basidiomycota</taxon>
        <taxon>Pucciniomycotina</taxon>
        <taxon>Pucciniomycetes</taxon>
        <taxon>Pucciniales</taxon>
        <taxon>Pucciniaceae</taxon>
        <taxon>Puccinia</taxon>
    </lineage>
</organism>
<evidence type="ECO:0000313" key="12">
    <source>
        <dbReference type="Proteomes" id="UP000235388"/>
    </source>
</evidence>
<dbReference type="OrthoDB" id="2125469at2759"/>
<keyword evidence="6" id="KW-0378">Hydrolase</keyword>
<evidence type="ECO:0000256" key="5">
    <source>
        <dbReference type="ARBA" id="ARBA00022729"/>
    </source>
</evidence>
<dbReference type="PROSITE" id="PS51677">
    <property type="entry name" value="NODB"/>
    <property type="match status" value="1"/>
</dbReference>
<evidence type="ECO:0000256" key="4">
    <source>
        <dbReference type="ARBA" id="ARBA00022723"/>
    </source>
</evidence>
<protein>
    <recommendedName>
        <fullName evidence="9">NodB homology domain-containing protein</fullName>
    </recommendedName>
</protein>
<name>A0A2N5S4F0_9BASI</name>
<reference evidence="10 12" key="1">
    <citation type="submission" date="2017-11" db="EMBL/GenBank/DDBJ databases">
        <title>De novo assembly and phasing of dikaryotic genomes from two isolates of Puccinia coronata f. sp. avenae, the causal agent of oat crown rust.</title>
        <authorList>
            <person name="Miller M.E."/>
            <person name="Zhang Y."/>
            <person name="Omidvar V."/>
            <person name="Sperschneider J."/>
            <person name="Schwessinger B."/>
            <person name="Raley C."/>
            <person name="Palmer J.M."/>
            <person name="Garnica D."/>
            <person name="Upadhyaya N."/>
            <person name="Rathjen J."/>
            <person name="Taylor J.M."/>
            <person name="Park R.F."/>
            <person name="Dodds P.N."/>
            <person name="Hirsch C.D."/>
            <person name="Kianian S.F."/>
            <person name="Figueroa M."/>
        </authorList>
    </citation>
    <scope>NUCLEOTIDE SEQUENCE [LARGE SCALE GENOMIC DNA]</scope>
    <source>
        <strain evidence="10">12NC29</strain>
    </source>
</reference>
<dbReference type="GO" id="GO:0098552">
    <property type="term" value="C:side of membrane"/>
    <property type="evidence" value="ECO:0007669"/>
    <property type="project" value="UniProtKB-KW"/>
</dbReference>
<dbReference type="SUPFAM" id="SSF88713">
    <property type="entry name" value="Glycoside hydrolase/deacetylase"/>
    <property type="match status" value="1"/>
</dbReference>
<dbReference type="STRING" id="200324.A0A2N5S4F0"/>
<proteinExistence type="predicted"/>
<keyword evidence="3" id="KW-0472">Membrane</keyword>
<evidence type="ECO:0000256" key="8">
    <source>
        <dbReference type="ARBA" id="ARBA00023288"/>
    </source>
</evidence>
<keyword evidence="5" id="KW-0732">Signal</keyword>
<evidence type="ECO:0000256" key="1">
    <source>
        <dbReference type="ARBA" id="ARBA00001941"/>
    </source>
</evidence>
<keyword evidence="8" id="KW-0449">Lipoprotein</keyword>
<dbReference type="Proteomes" id="UP000235388">
    <property type="component" value="Unassembled WGS sequence"/>
</dbReference>
<evidence type="ECO:0000256" key="2">
    <source>
        <dbReference type="ARBA" id="ARBA00004609"/>
    </source>
</evidence>
<dbReference type="GO" id="GO:0046872">
    <property type="term" value="F:metal ion binding"/>
    <property type="evidence" value="ECO:0007669"/>
    <property type="project" value="UniProtKB-KW"/>
</dbReference>
<dbReference type="AlphaFoldDB" id="A0A2N5S4F0"/>
<comment type="cofactor">
    <cofactor evidence="1">
        <name>Co(2+)</name>
        <dbReference type="ChEBI" id="CHEBI:48828"/>
    </cofactor>
</comment>
<keyword evidence="12" id="KW-1185">Reference proteome</keyword>
<comment type="caution">
    <text evidence="10">The sequence shown here is derived from an EMBL/GenBank/DDBJ whole genome shotgun (WGS) entry which is preliminary data.</text>
</comment>
<comment type="subcellular location">
    <subcellularLocation>
        <location evidence="2">Cell membrane</location>
        <topology evidence="2">Lipid-anchor</topology>
        <topology evidence="2">GPI-anchor</topology>
    </subcellularLocation>
</comment>
<evidence type="ECO:0000313" key="11">
    <source>
        <dbReference type="EMBL" id="PLW35182.1"/>
    </source>
</evidence>
<evidence type="ECO:0000256" key="6">
    <source>
        <dbReference type="ARBA" id="ARBA00022801"/>
    </source>
</evidence>
<sequence>MIENSTYLDKKTNIQVKTMDAHVNHNQSLLGRDLDGTVPVYNTCSAPGSFSLTFDDGPTQLSSELDTTLSGANVRASFFINGNNFACIYDFADLLLSRFNQGHLIASHTWSHVHLNEGTYEGISRQLELIETAMIKILGVKPLYFRPPFGLSRILNPGMLPEFNPSKGIGVLTFFQSSVRNTSNFPSAKNWNNQANTMISCYRFCEKEVTRD</sequence>
<evidence type="ECO:0000256" key="3">
    <source>
        <dbReference type="ARBA" id="ARBA00022622"/>
    </source>
</evidence>
<dbReference type="GO" id="GO:0016810">
    <property type="term" value="F:hydrolase activity, acting on carbon-nitrogen (but not peptide) bonds"/>
    <property type="evidence" value="ECO:0007669"/>
    <property type="project" value="InterPro"/>
</dbReference>
<evidence type="ECO:0000256" key="7">
    <source>
        <dbReference type="ARBA" id="ARBA00023277"/>
    </source>
</evidence>